<sequence length="256" mass="30202">MTSSEQLSKPIRLSDGTEIFETVQMKQLYTVTGFAVHQRPYRRKNPQTDEEVQSIKEEEVNIGYSRRQFAGGKARSIDGQLRELSRNDYKSQKYPLFYDEDEIPFEKYGRLRMELHRFTQDLQDYSKESTNESEKRTVALLTQSLKELTKNLESFRSEAKYQSFFEKTFSYQLESLKTSSCRSLLIKLVSASSPFRRRRRRRRTASQMKVKASSKTTSYCNCIGRRSLRCRWGPSTINSSIMRKGSLSWKNYWDCR</sequence>
<proteinExistence type="predicted"/>
<dbReference type="Pfam" id="PF04912">
    <property type="entry name" value="Dynamitin"/>
    <property type="match status" value="1"/>
</dbReference>
<dbReference type="EMBL" id="ASPP01009756">
    <property type="protein sequence ID" value="ETO23700.1"/>
    <property type="molecule type" value="Genomic_DNA"/>
</dbReference>
<dbReference type="AlphaFoldDB" id="X6NBM1"/>
<comment type="subcellular location">
    <subcellularLocation>
        <location evidence="1">Cytoplasm</location>
    </subcellularLocation>
</comment>
<evidence type="ECO:0000256" key="3">
    <source>
        <dbReference type="SAM" id="Coils"/>
    </source>
</evidence>
<dbReference type="InterPro" id="IPR028133">
    <property type="entry name" value="Dynamitin"/>
</dbReference>
<protein>
    <submittedName>
        <fullName evidence="4">Uncharacterized protein</fullName>
    </submittedName>
</protein>
<evidence type="ECO:0000313" key="5">
    <source>
        <dbReference type="Proteomes" id="UP000023152"/>
    </source>
</evidence>
<evidence type="ECO:0000256" key="1">
    <source>
        <dbReference type="ARBA" id="ARBA00004496"/>
    </source>
</evidence>
<organism evidence="4 5">
    <name type="scientific">Reticulomyxa filosa</name>
    <dbReference type="NCBI Taxonomy" id="46433"/>
    <lineage>
        <taxon>Eukaryota</taxon>
        <taxon>Sar</taxon>
        <taxon>Rhizaria</taxon>
        <taxon>Retaria</taxon>
        <taxon>Foraminifera</taxon>
        <taxon>Monothalamids</taxon>
        <taxon>Reticulomyxidae</taxon>
        <taxon>Reticulomyxa</taxon>
    </lineage>
</organism>
<evidence type="ECO:0000256" key="2">
    <source>
        <dbReference type="ARBA" id="ARBA00022490"/>
    </source>
</evidence>
<dbReference type="Proteomes" id="UP000023152">
    <property type="component" value="Unassembled WGS sequence"/>
</dbReference>
<keyword evidence="5" id="KW-1185">Reference proteome</keyword>
<dbReference type="GO" id="GO:0005737">
    <property type="term" value="C:cytoplasm"/>
    <property type="evidence" value="ECO:0007669"/>
    <property type="project" value="UniProtKB-SubCell"/>
</dbReference>
<dbReference type="GO" id="GO:0007017">
    <property type="term" value="P:microtubule-based process"/>
    <property type="evidence" value="ECO:0007669"/>
    <property type="project" value="InterPro"/>
</dbReference>
<evidence type="ECO:0000313" key="4">
    <source>
        <dbReference type="EMBL" id="ETO23700.1"/>
    </source>
</evidence>
<gene>
    <name evidence="4" type="ORF">RFI_13481</name>
</gene>
<keyword evidence="2" id="KW-0963">Cytoplasm</keyword>
<dbReference type="GO" id="GO:0005869">
    <property type="term" value="C:dynactin complex"/>
    <property type="evidence" value="ECO:0007669"/>
    <property type="project" value="InterPro"/>
</dbReference>
<accession>X6NBM1</accession>
<name>X6NBM1_RETFI</name>
<feature type="coiled-coil region" evidence="3">
    <location>
        <begin position="131"/>
        <end position="158"/>
    </location>
</feature>
<comment type="caution">
    <text evidence="4">The sequence shown here is derived from an EMBL/GenBank/DDBJ whole genome shotgun (WGS) entry which is preliminary data.</text>
</comment>
<reference evidence="4 5" key="1">
    <citation type="journal article" date="2013" name="Curr. Biol.">
        <title>The Genome of the Foraminiferan Reticulomyxa filosa.</title>
        <authorList>
            <person name="Glockner G."/>
            <person name="Hulsmann N."/>
            <person name="Schleicher M."/>
            <person name="Noegel A.A."/>
            <person name="Eichinger L."/>
            <person name="Gallinger C."/>
            <person name="Pawlowski J."/>
            <person name="Sierra R."/>
            <person name="Euteneuer U."/>
            <person name="Pillet L."/>
            <person name="Moustafa A."/>
            <person name="Platzer M."/>
            <person name="Groth M."/>
            <person name="Szafranski K."/>
            <person name="Schliwa M."/>
        </authorList>
    </citation>
    <scope>NUCLEOTIDE SEQUENCE [LARGE SCALE GENOMIC DNA]</scope>
</reference>
<keyword evidence="3" id="KW-0175">Coiled coil</keyword>